<dbReference type="Gene3D" id="3.40.50.300">
    <property type="entry name" value="P-loop containing nucleotide triphosphate hydrolases"/>
    <property type="match status" value="2"/>
</dbReference>
<dbReference type="Proteomes" id="UP001187682">
    <property type="component" value="Unassembled WGS sequence"/>
</dbReference>
<dbReference type="InterPro" id="IPR003593">
    <property type="entry name" value="AAA+_ATPase"/>
</dbReference>
<comment type="caution">
    <text evidence="6">The sequence shown here is derived from an EMBL/GenBank/DDBJ whole genome shotgun (WGS) entry which is preliminary data.</text>
</comment>
<dbReference type="GO" id="GO:0005524">
    <property type="term" value="F:ATP binding"/>
    <property type="evidence" value="ECO:0007669"/>
    <property type="project" value="UniProtKB-KW"/>
</dbReference>
<dbReference type="SUPFAM" id="SSF52540">
    <property type="entry name" value="P-loop containing nucleoside triphosphate hydrolases"/>
    <property type="match status" value="2"/>
</dbReference>
<dbReference type="InterPro" id="IPR003959">
    <property type="entry name" value="ATPase_AAA_core"/>
</dbReference>
<keyword evidence="2" id="KW-0547">Nucleotide-binding</keyword>
<dbReference type="EMBL" id="ONZQ02000009">
    <property type="protein sequence ID" value="SPO04115.1"/>
    <property type="molecule type" value="Genomic_DNA"/>
</dbReference>
<evidence type="ECO:0000313" key="7">
    <source>
        <dbReference type="Proteomes" id="UP001187682"/>
    </source>
</evidence>
<name>A0AAE8N0K3_9PEZI</name>
<feature type="region of interest" description="Disordered" evidence="4">
    <location>
        <begin position="173"/>
        <end position="197"/>
    </location>
</feature>
<dbReference type="CDD" id="cd00009">
    <property type="entry name" value="AAA"/>
    <property type="match status" value="2"/>
</dbReference>
<keyword evidence="3" id="KW-0067">ATP-binding</keyword>
<dbReference type="PANTHER" id="PTHR43392:SF2">
    <property type="entry name" value="AAA-TYPE ATPASE FAMILY PROTEIN _ ANKYRIN REPEAT FAMILY PROTEIN"/>
    <property type="match status" value="1"/>
</dbReference>
<feature type="compositionally biased region" description="Basic and acidic residues" evidence="4">
    <location>
        <begin position="185"/>
        <end position="197"/>
    </location>
</feature>
<evidence type="ECO:0000256" key="3">
    <source>
        <dbReference type="ARBA" id="ARBA00022840"/>
    </source>
</evidence>
<dbReference type="SMART" id="SM00382">
    <property type="entry name" value="AAA"/>
    <property type="match status" value="2"/>
</dbReference>
<accession>A0AAE8N0K3</accession>
<dbReference type="Gene3D" id="1.10.8.60">
    <property type="match status" value="1"/>
</dbReference>
<evidence type="ECO:0000313" key="6">
    <source>
        <dbReference type="EMBL" id="SPO04115.1"/>
    </source>
</evidence>
<evidence type="ECO:0000256" key="2">
    <source>
        <dbReference type="ARBA" id="ARBA00022741"/>
    </source>
</evidence>
<dbReference type="Pfam" id="PF17866">
    <property type="entry name" value="AAA_lid_6"/>
    <property type="match status" value="1"/>
</dbReference>
<feature type="domain" description="AAA+ ATPase" evidence="5">
    <location>
        <begin position="535"/>
        <end position="670"/>
    </location>
</feature>
<dbReference type="PRINTS" id="PR00819">
    <property type="entry name" value="CBXCFQXSUPER"/>
</dbReference>
<reference evidence="6" key="1">
    <citation type="submission" date="2018-03" db="EMBL/GenBank/DDBJ databases">
        <authorList>
            <person name="Guldener U."/>
        </authorList>
    </citation>
    <scope>NUCLEOTIDE SEQUENCE</scope>
</reference>
<keyword evidence="7" id="KW-1185">Reference proteome</keyword>
<evidence type="ECO:0000256" key="1">
    <source>
        <dbReference type="ARBA" id="ARBA00010378"/>
    </source>
</evidence>
<evidence type="ECO:0000256" key="4">
    <source>
        <dbReference type="SAM" id="MobiDB-lite"/>
    </source>
</evidence>
<dbReference type="GO" id="GO:0016887">
    <property type="term" value="F:ATP hydrolysis activity"/>
    <property type="evidence" value="ECO:0007669"/>
    <property type="project" value="InterPro"/>
</dbReference>
<sequence length="896" mass="98651">MSYRPSPSMGLALVDHCIETVVSVNGIPAGDNPVLADDCIVPVNTVNGIHAGDDPVLADDRIDPVNNVNGIQTSDDPVPADDGIKPVIDVNGVQAGDNPINKINGTIQVRNDREGDDYLWSQLAFPMGVSNDFPLDASHRGSTLPFSSQIPTPKSLDDLREWRRRFRSFKPTYSSLSNDSDDSEDKPFSRGKPFSEDKPFSDEALEVMAKLDALMGLDDVKCRFRELGLDIHNGRVLGVDRVDERLHALFQGNPGTGKTTVANLYAQFLKSMDVLGSDRVVETSGAKLASGGPRAITDIFERRAGGVLFVDEAYQLVAPHSGPAGKQVLDVILGEMDSNSPRWVVVFAGYKEDIVSEVQGNPGDDRCVILLEYEDKMESLFQNGNPGLSGRFMADTPFRFADYSREELGEILKLDLKARQIDYEPAALAAATDVLSRSKYNRDFSNARAAKLLVSGAVQRNQERHMTGQNHDEDFEARLEPQDFDPRLRLQATSTGNVANWRADLTGQVSDSVIEQLERYLPTSLSRCLNLNRYVPRTFVLKGPPGTGKTTLANYMGKLFHDIGILPDHRVELCSAISFIGEHVGHTTPKTRKQLERGFGKVLIIRDIHQLAKGGYSSEALDELASFVRASSERMVIVLTGLSAPVNELLAHRPDLGAMFPNRITFQDLSPRDCLNLLDRLIHADEPTAETPFFKSSDATERFQKAMSILTVFEGWGNASLVTVINTRMIKKGYDELHLATTRDPGGQHVWKLTEEMAMSCLEAMLHETHDTAAAVKKIVSEPPASNTCTGETQEIPEPQPTQAMMEATSAPKRKVQATHRVEIVVKDDSKFTENLIKQRDESQKDSERQNQSVQEALKRMGKCGGGLDWDKVPGGYKCRAGACFVSDAAVADAIR</sequence>
<proteinExistence type="inferred from homology"/>
<gene>
    <name evidence="6" type="ORF">DNG_06798</name>
</gene>
<dbReference type="InterPro" id="IPR041627">
    <property type="entry name" value="AAA_lid_6"/>
</dbReference>
<protein>
    <submittedName>
        <fullName evidence="6">Related to stage V sporulation protein K</fullName>
    </submittedName>
</protein>
<dbReference type="AlphaFoldDB" id="A0AAE8N0K3"/>
<feature type="domain" description="AAA+ ATPase" evidence="5">
    <location>
        <begin position="244"/>
        <end position="398"/>
    </location>
</feature>
<dbReference type="InterPro" id="IPR000641">
    <property type="entry name" value="CbxX/CfxQ"/>
</dbReference>
<dbReference type="InterPro" id="IPR027417">
    <property type="entry name" value="P-loop_NTPase"/>
</dbReference>
<evidence type="ECO:0000259" key="5">
    <source>
        <dbReference type="SMART" id="SM00382"/>
    </source>
</evidence>
<dbReference type="Pfam" id="PF00004">
    <property type="entry name" value="AAA"/>
    <property type="match status" value="2"/>
</dbReference>
<dbReference type="InterPro" id="IPR050773">
    <property type="entry name" value="CbxX/CfxQ_RuBisCO_ESX"/>
</dbReference>
<organism evidence="6 7">
    <name type="scientific">Cephalotrichum gorgonifer</name>
    <dbReference type="NCBI Taxonomy" id="2041049"/>
    <lineage>
        <taxon>Eukaryota</taxon>
        <taxon>Fungi</taxon>
        <taxon>Dikarya</taxon>
        <taxon>Ascomycota</taxon>
        <taxon>Pezizomycotina</taxon>
        <taxon>Sordariomycetes</taxon>
        <taxon>Hypocreomycetidae</taxon>
        <taxon>Microascales</taxon>
        <taxon>Microascaceae</taxon>
        <taxon>Cephalotrichum</taxon>
    </lineage>
</organism>
<dbReference type="PANTHER" id="PTHR43392">
    <property type="entry name" value="AAA-TYPE ATPASE FAMILY PROTEIN / ANKYRIN REPEAT FAMILY PROTEIN"/>
    <property type="match status" value="1"/>
</dbReference>
<comment type="similarity">
    <text evidence="1">Belongs to the CbxX/CfxQ family.</text>
</comment>